<evidence type="ECO:0000313" key="2">
    <source>
        <dbReference type="Proteomes" id="UP001596166"/>
    </source>
</evidence>
<accession>A0ABW0GHL4</accession>
<name>A0ABW0GHL4_9PROT</name>
<dbReference type="EMBL" id="JBHSLC010000110">
    <property type="protein sequence ID" value="MFC5359078.1"/>
    <property type="molecule type" value="Genomic_DNA"/>
</dbReference>
<dbReference type="Proteomes" id="UP001596166">
    <property type="component" value="Unassembled WGS sequence"/>
</dbReference>
<gene>
    <name evidence="1" type="ORF">ACFPMG_29195</name>
</gene>
<proteinExistence type="predicted"/>
<organism evidence="1 2">
    <name type="scientific">Azospirillum himalayense</name>
    <dbReference type="NCBI Taxonomy" id="654847"/>
    <lineage>
        <taxon>Bacteria</taxon>
        <taxon>Pseudomonadati</taxon>
        <taxon>Pseudomonadota</taxon>
        <taxon>Alphaproteobacteria</taxon>
        <taxon>Rhodospirillales</taxon>
        <taxon>Azospirillaceae</taxon>
        <taxon>Azospirillum</taxon>
    </lineage>
</organism>
<keyword evidence="2" id="KW-1185">Reference proteome</keyword>
<evidence type="ECO:0000313" key="1">
    <source>
        <dbReference type="EMBL" id="MFC5359078.1"/>
    </source>
</evidence>
<reference evidence="2" key="1">
    <citation type="journal article" date="2019" name="Int. J. Syst. Evol. Microbiol.">
        <title>The Global Catalogue of Microorganisms (GCM) 10K type strain sequencing project: providing services to taxonomists for standard genome sequencing and annotation.</title>
        <authorList>
            <consortium name="The Broad Institute Genomics Platform"/>
            <consortium name="The Broad Institute Genome Sequencing Center for Infectious Disease"/>
            <person name="Wu L."/>
            <person name="Ma J."/>
        </authorList>
    </citation>
    <scope>NUCLEOTIDE SEQUENCE [LARGE SCALE GENOMIC DNA]</scope>
    <source>
        <strain evidence="2">CCUG 58760</strain>
    </source>
</reference>
<protein>
    <submittedName>
        <fullName evidence="1">Uncharacterized protein</fullName>
    </submittedName>
</protein>
<comment type="caution">
    <text evidence="1">The sequence shown here is derived from an EMBL/GenBank/DDBJ whole genome shotgun (WGS) entry which is preliminary data.</text>
</comment>
<sequence>MGDAPEKRQRAEWQALFAPAMSVHMSRRPKGQEKPAWRERFFALYPEAKAHPGCPPELLK</sequence>